<sequence>MVVKVFWQERCPNCPQAKALGERLEEEGLQVEYWDVKMVSGLTEAILHDVMSTPSVVLVDENEQELAAWRSTTPSYHEVRKLLVD</sequence>
<feature type="domain" description="Thioredoxin-like fold" evidence="1">
    <location>
        <begin position="1"/>
        <end position="61"/>
    </location>
</feature>
<dbReference type="RefSeq" id="WP_176227173.1">
    <property type="nucleotide sequence ID" value="NZ_BLRV01000225.1"/>
</dbReference>
<dbReference type="Pfam" id="PF13192">
    <property type="entry name" value="Thioredoxin_3"/>
    <property type="match status" value="1"/>
</dbReference>
<protein>
    <recommendedName>
        <fullName evidence="1">Thioredoxin-like fold domain-containing protein</fullName>
    </recommendedName>
</protein>
<dbReference type="SUPFAM" id="SSF52833">
    <property type="entry name" value="Thioredoxin-like"/>
    <property type="match status" value="1"/>
</dbReference>
<dbReference type="Proteomes" id="UP000580051">
    <property type="component" value="Unassembled WGS sequence"/>
</dbReference>
<accession>A0A6V8NP71</accession>
<comment type="caution">
    <text evidence="2">The sequence shown here is derived from an EMBL/GenBank/DDBJ whole genome shotgun (WGS) entry which is preliminary data.</text>
</comment>
<proteinExistence type="predicted"/>
<reference evidence="2 3" key="1">
    <citation type="journal article" date="2020" name="Front. Microbiol.">
        <title>Single-cell genomics of novel Actinobacteria with the Wood-Ljungdahl pathway discovered in a serpentinizing system.</title>
        <authorList>
            <person name="Merino N."/>
            <person name="Kawai M."/>
            <person name="Boyd E.S."/>
            <person name="Colman D.R."/>
            <person name="McGlynn S.E."/>
            <person name="Nealson K.H."/>
            <person name="Kurokawa K."/>
            <person name="Hongoh Y."/>
        </authorList>
    </citation>
    <scope>NUCLEOTIDE SEQUENCE [LARGE SCALE GENOMIC DNA]</scope>
    <source>
        <strain evidence="2 3">S06</strain>
    </source>
</reference>
<dbReference type="InterPro" id="IPR012336">
    <property type="entry name" value="Thioredoxin-like_fold"/>
</dbReference>
<dbReference type="InterPro" id="IPR036249">
    <property type="entry name" value="Thioredoxin-like_sf"/>
</dbReference>
<dbReference type="CDD" id="cd01659">
    <property type="entry name" value="TRX_superfamily"/>
    <property type="match status" value="1"/>
</dbReference>
<organism evidence="2 3">
    <name type="scientific">Candidatus Hakubella thermalkaliphila</name>
    <dbReference type="NCBI Taxonomy" id="2754717"/>
    <lineage>
        <taxon>Bacteria</taxon>
        <taxon>Bacillati</taxon>
        <taxon>Actinomycetota</taxon>
        <taxon>Actinomycetota incertae sedis</taxon>
        <taxon>Candidatus Hakubellales</taxon>
        <taxon>Candidatus Hakubellaceae</taxon>
        <taxon>Candidatus Hakubella</taxon>
    </lineage>
</organism>
<gene>
    <name evidence="2" type="ORF">HKBW3S06_01355</name>
</gene>
<evidence type="ECO:0000259" key="1">
    <source>
        <dbReference type="Pfam" id="PF13192"/>
    </source>
</evidence>
<evidence type="ECO:0000313" key="3">
    <source>
        <dbReference type="Proteomes" id="UP000580051"/>
    </source>
</evidence>
<dbReference type="Gene3D" id="3.40.30.10">
    <property type="entry name" value="Glutaredoxin"/>
    <property type="match status" value="1"/>
</dbReference>
<dbReference type="EMBL" id="BLRV01000225">
    <property type="protein sequence ID" value="GFP22128.1"/>
    <property type="molecule type" value="Genomic_DNA"/>
</dbReference>
<name>A0A6V8NP71_9ACTN</name>
<dbReference type="AlphaFoldDB" id="A0A6V8NP71"/>
<evidence type="ECO:0000313" key="2">
    <source>
        <dbReference type="EMBL" id="GFP22128.1"/>
    </source>
</evidence>